<feature type="region of interest" description="Disordered" evidence="1">
    <location>
        <begin position="1"/>
        <end position="30"/>
    </location>
</feature>
<accession>A0A6C0FAV8</accession>
<evidence type="ECO:0000313" key="2">
    <source>
        <dbReference type="EMBL" id="QHT37689.1"/>
    </source>
</evidence>
<evidence type="ECO:0008006" key="3">
    <source>
        <dbReference type="Google" id="ProtNLM"/>
    </source>
</evidence>
<protein>
    <recommendedName>
        <fullName evidence="3">MYM-type domain-containing protein</fullName>
    </recommendedName>
</protein>
<name>A0A6C0FAV8_9ZZZZ</name>
<dbReference type="EMBL" id="MN738805">
    <property type="protein sequence ID" value="QHT37689.1"/>
    <property type="molecule type" value="Genomic_DNA"/>
</dbReference>
<evidence type="ECO:0000256" key="1">
    <source>
        <dbReference type="SAM" id="MobiDB-lite"/>
    </source>
</evidence>
<reference evidence="2" key="1">
    <citation type="journal article" date="2020" name="Nature">
        <title>Giant virus diversity and host interactions through global metagenomics.</title>
        <authorList>
            <person name="Schulz F."/>
            <person name="Roux S."/>
            <person name="Paez-Espino D."/>
            <person name="Jungbluth S."/>
            <person name="Walsh D.A."/>
            <person name="Denef V.J."/>
            <person name="McMahon K.D."/>
            <person name="Konstantinidis K.T."/>
            <person name="Eloe-Fadrosh E.A."/>
            <person name="Kyrpides N.C."/>
            <person name="Woyke T."/>
        </authorList>
    </citation>
    <scope>NUCLEOTIDE SEQUENCE</scope>
    <source>
        <strain evidence="2">GVMAG-S-ERX555997-44</strain>
    </source>
</reference>
<organism evidence="2">
    <name type="scientific">viral metagenome</name>
    <dbReference type="NCBI Taxonomy" id="1070528"/>
    <lineage>
        <taxon>unclassified sequences</taxon>
        <taxon>metagenomes</taxon>
        <taxon>organismal metagenomes</taxon>
    </lineage>
</organism>
<sequence length="307" mass="36230">MPPKKRGRKPKKKVEKGPPKKRGRKPKGGKIIKVSDIKKKKPEYKPNIILHLKTSNNDNYKQELTSIEYNPEIKEPEAFNINHNKINILQFEEIVKKKKEKQNIIIEKKEKIPIKNKSRELWTKLNNLKKNLKLDNISDKSSHCFWCTCFFDNPTIYIPKNIVEDTVEVYGCFCSPECALSFLKNEKIDTSTLWNRYSLLNNIYGKIYNYDKNIKPAPSPYYTLDKFLGSLTIQEYRKLLKNDRLILIVDKPLSKIMPEIYEENNEEPKIMNNLLDNKKQKSNKYKLKSKEIFKTKTDILKNSFNVI</sequence>
<dbReference type="AlphaFoldDB" id="A0A6C0FAV8"/>
<proteinExistence type="predicted"/>